<comment type="caution">
    <text evidence="1">The sequence shown here is derived from an EMBL/GenBank/DDBJ whole genome shotgun (WGS) entry which is preliminary data.</text>
</comment>
<dbReference type="PaxDb" id="67767-A0A0J7KCS3"/>
<sequence length="186" mass="21122">MGYLPLDNIESMLSSVTTMLTELRTYDEEVTQLERRLREIPADIESQRLLVALTEIHTRVTSLINEAKQGQIALEQAQEGREKRGQEIHTYKLFLEETETWLKNIVSKIDEQHSFNTNKILQEELRSRANQVSEYESLPEVSALAIALKKALVNAISQLSQKQQVFNVFQSLGAFANITLFGASIA</sequence>
<name>A0A0J7KCS3_LASNI</name>
<evidence type="ECO:0000313" key="1">
    <source>
        <dbReference type="EMBL" id="KMQ88122.1"/>
    </source>
</evidence>
<dbReference type="AlphaFoldDB" id="A0A0J7KCS3"/>
<evidence type="ECO:0000313" key="2">
    <source>
        <dbReference type="Proteomes" id="UP000036403"/>
    </source>
</evidence>
<keyword evidence="2" id="KW-1185">Reference proteome</keyword>
<gene>
    <name evidence="1" type="ORF">RF55_12445</name>
</gene>
<protein>
    <submittedName>
        <fullName evidence="1">Nesprin-1-like isoform x10 protein</fullName>
    </submittedName>
</protein>
<dbReference type="EMBL" id="LBMM01009465">
    <property type="protein sequence ID" value="KMQ88122.1"/>
    <property type="molecule type" value="Genomic_DNA"/>
</dbReference>
<reference evidence="1 2" key="1">
    <citation type="submission" date="2015-04" db="EMBL/GenBank/DDBJ databases">
        <title>Lasius niger genome sequencing.</title>
        <authorList>
            <person name="Konorov E.A."/>
            <person name="Nikitin M.A."/>
            <person name="Kirill M.V."/>
            <person name="Chang P."/>
        </authorList>
    </citation>
    <scope>NUCLEOTIDE SEQUENCE [LARGE SCALE GENOMIC DNA]</scope>
    <source>
        <tissue evidence="1">Whole</tissue>
    </source>
</reference>
<dbReference type="STRING" id="67767.A0A0J7KCS3"/>
<organism evidence="1 2">
    <name type="scientific">Lasius niger</name>
    <name type="common">Black garden ant</name>
    <dbReference type="NCBI Taxonomy" id="67767"/>
    <lineage>
        <taxon>Eukaryota</taxon>
        <taxon>Metazoa</taxon>
        <taxon>Ecdysozoa</taxon>
        <taxon>Arthropoda</taxon>
        <taxon>Hexapoda</taxon>
        <taxon>Insecta</taxon>
        <taxon>Pterygota</taxon>
        <taxon>Neoptera</taxon>
        <taxon>Endopterygota</taxon>
        <taxon>Hymenoptera</taxon>
        <taxon>Apocrita</taxon>
        <taxon>Aculeata</taxon>
        <taxon>Formicoidea</taxon>
        <taxon>Formicidae</taxon>
        <taxon>Formicinae</taxon>
        <taxon>Lasius</taxon>
        <taxon>Lasius</taxon>
    </lineage>
</organism>
<dbReference type="Proteomes" id="UP000036403">
    <property type="component" value="Unassembled WGS sequence"/>
</dbReference>
<dbReference type="OrthoDB" id="7701726at2759"/>
<accession>A0A0J7KCS3</accession>
<proteinExistence type="predicted"/>